<dbReference type="Pfam" id="PF07980">
    <property type="entry name" value="SusD_RagB"/>
    <property type="match status" value="1"/>
</dbReference>
<dbReference type="InterPro" id="IPR011990">
    <property type="entry name" value="TPR-like_helical_dom_sf"/>
</dbReference>
<keyword evidence="3" id="KW-0732">Signal</keyword>
<dbReference type="PROSITE" id="PS51257">
    <property type="entry name" value="PROKAR_LIPOPROTEIN"/>
    <property type="match status" value="1"/>
</dbReference>
<gene>
    <name evidence="8" type="ORF">HMPREF1991_01026</name>
</gene>
<evidence type="ECO:0000313" key="9">
    <source>
        <dbReference type="Proteomes" id="UP000027442"/>
    </source>
</evidence>
<evidence type="ECO:0000259" key="7">
    <source>
        <dbReference type="Pfam" id="PF14322"/>
    </source>
</evidence>
<protein>
    <submittedName>
        <fullName evidence="8">SusD family protein</fullName>
    </submittedName>
</protein>
<comment type="caution">
    <text evidence="8">The sequence shown here is derived from an EMBL/GenBank/DDBJ whole genome shotgun (WGS) entry which is preliminary data.</text>
</comment>
<accession>A0A069QJM9</accession>
<dbReference type="EMBL" id="JNGW01000039">
    <property type="protein sequence ID" value="KDR52882.1"/>
    <property type="molecule type" value="Genomic_DNA"/>
</dbReference>
<evidence type="ECO:0000256" key="3">
    <source>
        <dbReference type="ARBA" id="ARBA00022729"/>
    </source>
</evidence>
<name>A0A069QJM9_HOYLO</name>
<evidence type="ECO:0000259" key="6">
    <source>
        <dbReference type="Pfam" id="PF07980"/>
    </source>
</evidence>
<dbReference type="HOGENOM" id="CLU_015553_1_3_10"/>
<comment type="subcellular location">
    <subcellularLocation>
        <location evidence="1">Cell outer membrane</location>
    </subcellularLocation>
</comment>
<keyword evidence="5" id="KW-0998">Cell outer membrane</keyword>
<dbReference type="eggNOG" id="COG0702">
    <property type="taxonomic scope" value="Bacteria"/>
</dbReference>
<organism evidence="8 9">
    <name type="scientific">Hoylesella loescheii DSM 19665 = JCM 12249 = ATCC 15930</name>
    <dbReference type="NCBI Taxonomy" id="1122985"/>
    <lineage>
        <taxon>Bacteria</taxon>
        <taxon>Pseudomonadati</taxon>
        <taxon>Bacteroidota</taxon>
        <taxon>Bacteroidia</taxon>
        <taxon>Bacteroidales</taxon>
        <taxon>Prevotellaceae</taxon>
        <taxon>Hoylesella</taxon>
    </lineage>
</organism>
<keyword evidence="9" id="KW-1185">Reference proteome</keyword>
<evidence type="ECO:0000313" key="8">
    <source>
        <dbReference type="EMBL" id="KDR52882.1"/>
    </source>
</evidence>
<sequence>MNKIIIFAACACLVLASCNDFLEEKPKSLLSSRDFNKTEDQIRSNINGLYRRAAVTAHSSAGSAYIGSAMTLPGMLTGYFSNSYEGQERVCAYARTLTRQEQTNNVSGFVDGIWGGCYGVINVANGALKSMSEVPMSDEARKVLSGEAKFFRAFNYFMLVKWFGDVPMTTQPSKNVNDLEKPRTPVADIYTLIEQDLTEAVAALPDQTWQKNGHRISKYVALQALTAVYMQQGKYQQASETAKQIINSGKYSLTENEDKGLKSAYNKLRTLDDLPEVLYAVEYDADISTTGWRPTYAFSSSAINAFKSYNIFERVYGPNARYLNIYTADDLRGQEQQFFATKYKNPNNDSVWTAPSADARGCWYYFDEEAVLKTGRGTKDWNIYRYAETLLDAAESLVQSGGTVTPEAAGYLAMVQARALGKTQAALTTELSALSKEAFIEACWTERLREFPLEYKLWDDCLRTKKFPNISATELGKVTYVDLVGATNGSGAVIKASDLLWPLSLNEMQRNPKLRPQNDGYASK</sequence>
<reference evidence="8 9" key="1">
    <citation type="submission" date="2013-08" db="EMBL/GenBank/DDBJ databases">
        <authorList>
            <person name="Weinstock G."/>
            <person name="Sodergren E."/>
            <person name="Wylie T."/>
            <person name="Fulton L."/>
            <person name="Fulton R."/>
            <person name="Fronick C."/>
            <person name="O'Laughlin M."/>
            <person name="Godfrey J."/>
            <person name="Miner T."/>
            <person name="Herter B."/>
            <person name="Appelbaum E."/>
            <person name="Cordes M."/>
            <person name="Lek S."/>
            <person name="Wollam A."/>
            <person name="Pepin K.H."/>
            <person name="Palsikar V.B."/>
            <person name="Mitreva M."/>
            <person name="Wilson R.K."/>
        </authorList>
    </citation>
    <scope>NUCLEOTIDE SEQUENCE [LARGE SCALE GENOMIC DNA]</scope>
    <source>
        <strain evidence="8 9">ATCC 15930</strain>
    </source>
</reference>
<evidence type="ECO:0000256" key="1">
    <source>
        <dbReference type="ARBA" id="ARBA00004442"/>
    </source>
</evidence>
<feature type="domain" description="RagB/SusD" evidence="6">
    <location>
        <begin position="370"/>
        <end position="521"/>
    </location>
</feature>
<comment type="similarity">
    <text evidence="2">Belongs to the SusD family.</text>
</comment>
<dbReference type="Pfam" id="PF14322">
    <property type="entry name" value="SusD-like_3"/>
    <property type="match status" value="1"/>
</dbReference>
<dbReference type="PATRIC" id="fig|1122985.7.peg.1064"/>
<evidence type="ECO:0000256" key="2">
    <source>
        <dbReference type="ARBA" id="ARBA00006275"/>
    </source>
</evidence>
<proteinExistence type="inferred from homology"/>
<evidence type="ECO:0000256" key="5">
    <source>
        <dbReference type="ARBA" id="ARBA00023237"/>
    </source>
</evidence>
<evidence type="ECO:0000256" key="4">
    <source>
        <dbReference type="ARBA" id="ARBA00023136"/>
    </source>
</evidence>
<dbReference type="SUPFAM" id="SSF48452">
    <property type="entry name" value="TPR-like"/>
    <property type="match status" value="1"/>
</dbReference>
<dbReference type="GO" id="GO:0009279">
    <property type="term" value="C:cell outer membrane"/>
    <property type="evidence" value="ECO:0007669"/>
    <property type="project" value="UniProtKB-SubCell"/>
</dbReference>
<dbReference type="InterPro" id="IPR012944">
    <property type="entry name" value="SusD_RagB_dom"/>
</dbReference>
<dbReference type="Gene3D" id="1.25.40.390">
    <property type="match status" value="1"/>
</dbReference>
<dbReference type="AlphaFoldDB" id="A0A069QJM9"/>
<dbReference type="Proteomes" id="UP000027442">
    <property type="component" value="Unassembled WGS sequence"/>
</dbReference>
<dbReference type="InterPro" id="IPR033985">
    <property type="entry name" value="SusD-like_N"/>
</dbReference>
<feature type="domain" description="SusD-like N-terminal" evidence="7">
    <location>
        <begin position="20"/>
        <end position="229"/>
    </location>
</feature>
<dbReference type="RefSeq" id="WP_018968457.1">
    <property type="nucleotide sequence ID" value="NZ_KB899230.1"/>
</dbReference>
<keyword evidence="4" id="KW-0472">Membrane</keyword>